<evidence type="ECO:0000313" key="7">
    <source>
        <dbReference type="EMBL" id="PWA90036.1"/>
    </source>
</evidence>
<dbReference type="GO" id="GO:0005681">
    <property type="term" value="C:spliceosomal complex"/>
    <property type="evidence" value="ECO:0007669"/>
    <property type="project" value="TreeGrafter"/>
</dbReference>
<sequence>MGNIYGKKYASEILAILLQSSVANQKRLGGMNGVGVVLQAVAMYKCRDPKSLDEEEMGVGFCFDQLSAACERFVDVMGLKTFMGKGNRSSSNKRKRGTTYEYYIGISPSGSLLNQTTFEELEVYGLTAHFMEVYKMNTTTLKQLRPKDINVVSDLWLLSEFQGSIYPVQNFVSPPRVDILPARTRNDLARVLSGGGGLGTVEKQGGSAECFMSHDIEHVLQFHQMFGLDNLISNGLFFLELFQINRKSIEKQEGIRPRMFKLVIAASQPEFSSRSADYQTDSNAGRTKVKWIVRDWFTTHFPGMCLRKENLEEQQRHKDLFFIEDKDMEFGEVIEAPLPKEPLDRDECRFP</sequence>
<keyword evidence="2" id="KW-0597">Phosphoprotein</keyword>
<dbReference type="Pfam" id="PF08216">
    <property type="entry name" value="CTNNBL"/>
    <property type="match status" value="1"/>
</dbReference>
<keyword evidence="3" id="KW-0677">Repeat</keyword>
<dbReference type="AlphaFoldDB" id="A0A2U1PWC3"/>
<evidence type="ECO:0000313" key="8">
    <source>
        <dbReference type="Proteomes" id="UP000245207"/>
    </source>
</evidence>
<evidence type="ECO:0000256" key="1">
    <source>
        <dbReference type="ARBA" id="ARBA00004123"/>
    </source>
</evidence>
<evidence type="ECO:0000256" key="2">
    <source>
        <dbReference type="ARBA" id="ARBA00022553"/>
    </source>
</evidence>
<comment type="caution">
    <text evidence="7">The sequence shown here is derived from an EMBL/GenBank/DDBJ whole genome shotgun (WGS) entry which is preliminary data.</text>
</comment>
<dbReference type="EMBL" id="PKPP01000661">
    <property type="protein sequence ID" value="PWA90036.1"/>
    <property type="molecule type" value="Genomic_DNA"/>
</dbReference>
<gene>
    <name evidence="7" type="ORF">CTI12_AA105300</name>
</gene>
<reference evidence="7 8" key="1">
    <citation type="journal article" date="2018" name="Mol. Plant">
        <title>The genome of Artemisia annua provides insight into the evolution of Asteraceae family and artemisinin biosynthesis.</title>
        <authorList>
            <person name="Shen Q."/>
            <person name="Zhang L."/>
            <person name="Liao Z."/>
            <person name="Wang S."/>
            <person name="Yan T."/>
            <person name="Shi P."/>
            <person name="Liu M."/>
            <person name="Fu X."/>
            <person name="Pan Q."/>
            <person name="Wang Y."/>
            <person name="Lv Z."/>
            <person name="Lu X."/>
            <person name="Zhang F."/>
            <person name="Jiang W."/>
            <person name="Ma Y."/>
            <person name="Chen M."/>
            <person name="Hao X."/>
            <person name="Li L."/>
            <person name="Tang Y."/>
            <person name="Lv G."/>
            <person name="Zhou Y."/>
            <person name="Sun X."/>
            <person name="Brodelius P.E."/>
            <person name="Rose J.K.C."/>
            <person name="Tang K."/>
        </authorList>
    </citation>
    <scope>NUCLEOTIDE SEQUENCE [LARGE SCALE GENOMIC DNA]</scope>
    <source>
        <strain evidence="8">cv. Huhao1</strain>
        <tissue evidence="7">Leaf</tissue>
    </source>
</reference>
<evidence type="ECO:0000256" key="4">
    <source>
        <dbReference type="ARBA" id="ARBA00023054"/>
    </source>
</evidence>
<accession>A0A2U1PWC3</accession>
<comment type="subcellular location">
    <subcellularLocation>
        <location evidence="1">Nucleus</location>
    </subcellularLocation>
</comment>
<organism evidence="7 8">
    <name type="scientific">Artemisia annua</name>
    <name type="common">Sweet wormwood</name>
    <dbReference type="NCBI Taxonomy" id="35608"/>
    <lineage>
        <taxon>Eukaryota</taxon>
        <taxon>Viridiplantae</taxon>
        <taxon>Streptophyta</taxon>
        <taxon>Embryophyta</taxon>
        <taxon>Tracheophyta</taxon>
        <taxon>Spermatophyta</taxon>
        <taxon>Magnoliopsida</taxon>
        <taxon>eudicotyledons</taxon>
        <taxon>Gunneridae</taxon>
        <taxon>Pentapetalae</taxon>
        <taxon>asterids</taxon>
        <taxon>campanulids</taxon>
        <taxon>Asterales</taxon>
        <taxon>Asteraceae</taxon>
        <taxon>Asteroideae</taxon>
        <taxon>Anthemideae</taxon>
        <taxon>Artemisiinae</taxon>
        <taxon>Artemisia</taxon>
    </lineage>
</organism>
<name>A0A2U1PWC3_ARTAN</name>
<keyword evidence="5" id="KW-0539">Nucleus</keyword>
<feature type="domain" description="Beta-catenin-like protein 1 N-terminal" evidence="6">
    <location>
        <begin position="7"/>
        <end position="64"/>
    </location>
</feature>
<evidence type="ECO:0000256" key="5">
    <source>
        <dbReference type="ARBA" id="ARBA00023242"/>
    </source>
</evidence>
<dbReference type="Proteomes" id="UP000245207">
    <property type="component" value="Unassembled WGS sequence"/>
</dbReference>
<dbReference type="InterPro" id="IPR011989">
    <property type="entry name" value="ARM-like"/>
</dbReference>
<evidence type="ECO:0000259" key="6">
    <source>
        <dbReference type="Pfam" id="PF08216"/>
    </source>
</evidence>
<protein>
    <submittedName>
        <fullName evidence="7">ARM repeat superfamily protein</fullName>
    </submittedName>
</protein>
<dbReference type="PANTHER" id="PTHR14978">
    <property type="entry name" value="BETA-CATENIN-LIKE PROTEIN 1 NUCLEAR ASSOCIATED PROTEIN"/>
    <property type="match status" value="1"/>
</dbReference>
<keyword evidence="8" id="KW-1185">Reference proteome</keyword>
<dbReference type="InterPro" id="IPR039678">
    <property type="entry name" value="CTNNBL1"/>
</dbReference>
<keyword evidence="4" id="KW-0175">Coiled coil</keyword>
<dbReference type="STRING" id="35608.A0A2U1PWC3"/>
<dbReference type="Gene3D" id="1.25.10.10">
    <property type="entry name" value="Leucine-rich Repeat Variant"/>
    <property type="match status" value="1"/>
</dbReference>
<evidence type="ECO:0000256" key="3">
    <source>
        <dbReference type="ARBA" id="ARBA00022737"/>
    </source>
</evidence>
<proteinExistence type="predicted"/>
<dbReference type="InterPro" id="IPR013180">
    <property type="entry name" value="CTNNBL1_N"/>
</dbReference>
<dbReference type="PANTHER" id="PTHR14978:SF0">
    <property type="entry name" value="BETA-CATENIN-LIKE PROTEIN 1"/>
    <property type="match status" value="1"/>
</dbReference>
<dbReference type="OrthoDB" id="1898821at2759"/>